<dbReference type="Proteomes" id="UP000034137">
    <property type="component" value="Unassembled WGS sequence"/>
</dbReference>
<evidence type="ECO:0000259" key="1">
    <source>
        <dbReference type="SMART" id="SM01022"/>
    </source>
</evidence>
<dbReference type="Pfam" id="PF04266">
    <property type="entry name" value="ASCH"/>
    <property type="match status" value="1"/>
</dbReference>
<comment type="caution">
    <text evidence="2">The sequence shown here is derived from an EMBL/GenBank/DDBJ whole genome shotgun (WGS) entry which is preliminary data.</text>
</comment>
<dbReference type="EMBL" id="LBXO01000040">
    <property type="protein sequence ID" value="KKR32187.1"/>
    <property type="molecule type" value="Genomic_DNA"/>
</dbReference>
<feature type="domain" description="ASCH" evidence="1">
    <location>
        <begin position="6"/>
        <end position="111"/>
    </location>
</feature>
<dbReference type="SMART" id="SM01022">
    <property type="entry name" value="ASCH"/>
    <property type="match status" value="1"/>
</dbReference>
<dbReference type="AlphaFoldDB" id="A0A0G0T304"/>
<evidence type="ECO:0000313" key="2">
    <source>
        <dbReference type="EMBL" id="KKR32187.1"/>
    </source>
</evidence>
<proteinExistence type="predicted"/>
<dbReference type="InterPro" id="IPR007374">
    <property type="entry name" value="ASCH_domain"/>
</dbReference>
<protein>
    <recommendedName>
        <fullName evidence="1">ASCH domain-containing protein</fullName>
    </recommendedName>
</protein>
<reference evidence="2 3" key="1">
    <citation type="journal article" date="2015" name="Nature">
        <title>rRNA introns, odd ribosomes, and small enigmatic genomes across a large radiation of phyla.</title>
        <authorList>
            <person name="Brown C.T."/>
            <person name="Hug L.A."/>
            <person name="Thomas B.C."/>
            <person name="Sharon I."/>
            <person name="Castelle C.J."/>
            <person name="Singh A."/>
            <person name="Wilkins M.J."/>
            <person name="Williams K.H."/>
            <person name="Banfield J.F."/>
        </authorList>
    </citation>
    <scope>NUCLEOTIDE SEQUENCE [LARGE SCALE GENOMIC DNA]</scope>
</reference>
<sequence length="112" mass="13142">MVIHQMKLAKAPFEKIINGKKIIESRLFDEKRQRIKVGDLIEFVNNDDQNIKITTKVLALYKYNSFEELFSNFPPAYFGGDSKEYLIQEIHEFYSLADENEYGVVGIKFIKE</sequence>
<organism evidence="2 3">
    <name type="scientific">Candidatus Falkowbacteria bacterium GW2011_GWF2_39_8</name>
    <dbReference type="NCBI Taxonomy" id="1618642"/>
    <lineage>
        <taxon>Bacteria</taxon>
        <taxon>Candidatus Falkowiibacteriota</taxon>
    </lineage>
</organism>
<accession>A0A0G0T304</accession>
<evidence type="ECO:0000313" key="3">
    <source>
        <dbReference type="Proteomes" id="UP000034137"/>
    </source>
</evidence>
<dbReference type="SUPFAM" id="SSF88697">
    <property type="entry name" value="PUA domain-like"/>
    <property type="match status" value="1"/>
</dbReference>
<dbReference type="InterPro" id="IPR015947">
    <property type="entry name" value="PUA-like_sf"/>
</dbReference>
<gene>
    <name evidence="2" type="ORF">UT64_C0040G0010</name>
</gene>
<dbReference type="Gene3D" id="2.30.130.30">
    <property type="entry name" value="Hypothetical protein"/>
    <property type="match status" value="1"/>
</dbReference>
<name>A0A0G0T304_9BACT</name>